<protein>
    <submittedName>
        <fullName evidence="2">Uncharacterized protein</fullName>
    </submittedName>
</protein>
<evidence type="ECO:0000313" key="3">
    <source>
        <dbReference type="Proteomes" id="UP001165289"/>
    </source>
</evidence>
<comment type="caution">
    <text evidence="2">The sequence shown here is derived from an EMBL/GenBank/DDBJ whole genome shotgun (WGS) entry which is preliminary data.</text>
</comment>
<sequence>MLFSHLRKYILALIQLIKFIFECVLLLILLYYGLSFYFWLSTPTPYEKTNLVRRFVGQSDSSESTDLAHYEGPITKRPNLELTRIQENRYSAVGYGVEVNEWDSYVEQLRIIYKLTPDVIALLKLAKFQDHSNLAPTNYFNLDRSSGDAEYFRVHLEHKNGKINFAFAGNRVNFQIAPVREVLKHTTTILWAFSWTKERVDIQPRYITMDEKRELEQYFTGRAVENFLSENGRAALDYEKEYNSRGKSDNWDPTLKYIQKLT</sequence>
<dbReference type="EMBL" id="JAKMXF010000299">
    <property type="protein sequence ID" value="KAI6652357.1"/>
    <property type="molecule type" value="Genomic_DNA"/>
</dbReference>
<gene>
    <name evidence="2" type="ORF">LOD99_7371</name>
</gene>
<evidence type="ECO:0000256" key="1">
    <source>
        <dbReference type="SAM" id="Phobius"/>
    </source>
</evidence>
<accession>A0AAV7JU81</accession>
<name>A0AAV7JU81_9METZ</name>
<organism evidence="2 3">
    <name type="scientific">Oopsacas minuta</name>
    <dbReference type="NCBI Taxonomy" id="111878"/>
    <lineage>
        <taxon>Eukaryota</taxon>
        <taxon>Metazoa</taxon>
        <taxon>Porifera</taxon>
        <taxon>Hexactinellida</taxon>
        <taxon>Hexasterophora</taxon>
        <taxon>Lyssacinosida</taxon>
        <taxon>Leucopsacidae</taxon>
        <taxon>Oopsacas</taxon>
    </lineage>
</organism>
<keyword evidence="1" id="KW-0472">Membrane</keyword>
<keyword evidence="1" id="KW-1133">Transmembrane helix</keyword>
<dbReference type="AlphaFoldDB" id="A0AAV7JU81"/>
<proteinExistence type="predicted"/>
<keyword evidence="3" id="KW-1185">Reference proteome</keyword>
<keyword evidence="1" id="KW-0812">Transmembrane</keyword>
<evidence type="ECO:0000313" key="2">
    <source>
        <dbReference type="EMBL" id="KAI6652357.1"/>
    </source>
</evidence>
<reference evidence="2 3" key="1">
    <citation type="journal article" date="2023" name="BMC Biol.">
        <title>The compact genome of the sponge Oopsacas minuta (Hexactinellida) is lacking key metazoan core genes.</title>
        <authorList>
            <person name="Santini S."/>
            <person name="Schenkelaars Q."/>
            <person name="Jourda C."/>
            <person name="Duchesne M."/>
            <person name="Belahbib H."/>
            <person name="Rocher C."/>
            <person name="Selva M."/>
            <person name="Riesgo A."/>
            <person name="Vervoort M."/>
            <person name="Leys S.P."/>
            <person name="Kodjabachian L."/>
            <person name="Le Bivic A."/>
            <person name="Borchiellini C."/>
            <person name="Claverie J.M."/>
            <person name="Renard E."/>
        </authorList>
    </citation>
    <scope>NUCLEOTIDE SEQUENCE [LARGE SCALE GENOMIC DNA]</scope>
    <source>
        <strain evidence="2">SPO-2</strain>
    </source>
</reference>
<dbReference type="Proteomes" id="UP001165289">
    <property type="component" value="Unassembled WGS sequence"/>
</dbReference>
<feature type="transmembrane region" description="Helical" evidence="1">
    <location>
        <begin position="12"/>
        <end position="40"/>
    </location>
</feature>